<dbReference type="SUPFAM" id="SSF52047">
    <property type="entry name" value="RNI-like"/>
    <property type="match status" value="1"/>
</dbReference>
<dbReference type="EMBL" id="CM002803">
    <property type="protein sequence ID" value="KEI66551.1"/>
    <property type="molecule type" value="Genomic_DNA"/>
</dbReference>
<dbReference type="AlphaFoldDB" id="A0A073CEI6"/>
<evidence type="ECO:0000259" key="4">
    <source>
        <dbReference type="Pfam" id="PF05685"/>
    </source>
</evidence>
<keyword evidence="3" id="KW-0175">Coiled coil</keyword>
<dbReference type="InterPro" id="IPR003591">
    <property type="entry name" value="Leu-rich_rpt_typical-subtyp"/>
</dbReference>
<dbReference type="FunFam" id="3.80.10.10:FF:000307">
    <property type="entry name" value="Leucine-rich repeats and death domain-containing 1"/>
    <property type="match status" value="1"/>
</dbReference>
<keyword evidence="7" id="KW-1185">Reference proteome</keyword>
<dbReference type="SMART" id="SM00364">
    <property type="entry name" value="LRR_BAC"/>
    <property type="match status" value="6"/>
</dbReference>
<dbReference type="PRINTS" id="PR00019">
    <property type="entry name" value="LEURICHRPT"/>
</dbReference>
<feature type="domain" description="Putative restriction endonuclease" evidence="4">
    <location>
        <begin position="287"/>
        <end position="413"/>
    </location>
</feature>
<dbReference type="PANTHER" id="PTHR48051">
    <property type="match status" value="1"/>
</dbReference>
<accession>A0A073CEI6</accession>
<dbReference type="Pfam" id="PF23598">
    <property type="entry name" value="LRR_14"/>
    <property type="match status" value="1"/>
</dbReference>
<gene>
    <name evidence="6" type="ORF">A19Y_1517</name>
</gene>
<dbReference type="Pfam" id="PF05685">
    <property type="entry name" value="Uma2"/>
    <property type="match status" value="1"/>
</dbReference>
<evidence type="ECO:0000313" key="7">
    <source>
        <dbReference type="Proteomes" id="UP000027395"/>
    </source>
</evidence>
<dbReference type="InterPro" id="IPR055414">
    <property type="entry name" value="LRR_R13L4/SHOC2-like"/>
</dbReference>
<dbReference type="Gene3D" id="3.80.10.10">
    <property type="entry name" value="Ribonuclease Inhibitor"/>
    <property type="match status" value="2"/>
</dbReference>
<dbReference type="SMART" id="SM00369">
    <property type="entry name" value="LRR_TYP"/>
    <property type="match status" value="6"/>
</dbReference>
<dbReference type="Proteomes" id="UP000027395">
    <property type="component" value="Chromosome"/>
</dbReference>
<feature type="domain" description="Disease resistance R13L4/SHOC-2-like LRR" evidence="5">
    <location>
        <begin position="45"/>
        <end position="148"/>
    </location>
</feature>
<evidence type="ECO:0000256" key="1">
    <source>
        <dbReference type="ARBA" id="ARBA00022614"/>
    </source>
</evidence>
<dbReference type="eggNOG" id="COG4886">
    <property type="taxonomic scope" value="Bacteria"/>
</dbReference>
<dbReference type="PANTHER" id="PTHR48051:SF1">
    <property type="entry name" value="RAS SUPPRESSOR PROTEIN 1"/>
    <property type="match status" value="1"/>
</dbReference>
<keyword evidence="2" id="KW-0677">Repeat</keyword>
<evidence type="ECO:0000256" key="2">
    <source>
        <dbReference type="ARBA" id="ARBA00022737"/>
    </source>
</evidence>
<dbReference type="PROSITE" id="PS51450">
    <property type="entry name" value="LRR"/>
    <property type="match status" value="4"/>
</dbReference>
<dbReference type="SMART" id="SM00365">
    <property type="entry name" value="LRR_SD22"/>
    <property type="match status" value="3"/>
</dbReference>
<dbReference type="InterPro" id="IPR001611">
    <property type="entry name" value="Leu-rich_rpt"/>
</dbReference>
<sequence>MITDEIREIIQEVKQQRLTELDLGFNSYDTPYEENLTEIPAEVFDLTWLEKLNLSGNKLTSVPKSITRLTNLSTLDLSNNRLTSVPESISRLTNLSTLGLGSNELTSVPESISRLTNLSQLNLWDNQLTSVPESIGSLTNLSTLELSYNQLTSVPESIGSLTNLSTLDLSGYQLTSLPESIIRLTNLSHLGLQGNPLEDPPIEIAEQGINVIREYLRQKQALRVNKMVLEAPDIKAKPIITWEPLPEDFVLPDDPVENVQQPALAAALTDALGAAGYIQPEMLIASNLGLVATVNKNTVVKAPDWFYVPQVHPLPQGLIRRSYSPNIDGANIAIVMEFLSEADGGELSIRSTPPYGKFHFYERILQVPTYVTYDPYDRSLEVRYLQDGRYVLHPANDQGRVWIPQLELYLGIWSGGRLQQTMNWLRWWDNSGNLLLWSSEEAIQERQRADQEHQRAERLAAKLRELGIDPDLPD</sequence>
<name>A0A073CEI6_PLAA1</name>
<dbReference type="STRING" id="388467.A19Y_1517"/>
<dbReference type="eggNOG" id="COG4636">
    <property type="taxonomic scope" value="Bacteria"/>
</dbReference>
<dbReference type="PATRIC" id="fig|388467.6.peg.1452"/>
<dbReference type="HOGENOM" id="CLU_575993_0_0_3"/>
<organism evidence="6 7">
    <name type="scientific">Planktothrix agardhii (strain NIVA-CYA 126/8)</name>
    <dbReference type="NCBI Taxonomy" id="388467"/>
    <lineage>
        <taxon>Bacteria</taxon>
        <taxon>Bacillati</taxon>
        <taxon>Cyanobacteriota</taxon>
        <taxon>Cyanophyceae</taxon>
        <taxon>Oscillatoriophycideae</taxon>
        <taxon>Oscillatoriales</taxon>
        <taxon>Microcoleaceae</taxon>
        <taxon>Planktothrix</taxon>
    </lineage>
</organism>
<feature type="coiled-coil region" evidence="3">
    <location>
        <begin position="439"/>
        <end position="466"/>
    </location>
</feature>
<evidence type="ECO:0000313" key="6">
    <source>
        <dbReference type="EMBL" id="KEI66551.1"/>
    </source>
</evidence>
<reference evidence="6 7" key="1">
    <citation type="journal article" date="2014" name="Appl. Environ. Microbiol.">
        <title>Elucidation of insertion elements encoded on plasmids and in vitro construction of shuttle vectors from the toxic cyanobacterium Planktothrix.</title>
        <authorList>
            <person name="Christiansen G."/>
            <person name="Goesmann A."/>
            <person name="Kurmayer R."/>
        </authorList>
    </citation>
    <scope>NUCLEOTIDE SEQUENCE [LARGE SCALE GENOMIC DNA]</scope>
    <source>
        <strain evidence="6 7">NIVA-CYA 126/8</strain>
    </source>
</reference>
<keyword evidence="1" id="KW-0433">Leucine-rich repeat</keyword>
<dbReference type="InterPro" id="IPR050216">
    <property type="entry name" value="LRR_domain-containing"/>
</dbReference>
<protein>
    <submittedName>
        <fullName evidence="6">Uncharacterized protein</fullName>
    </submittedName>
</protein>
<dbReference type="InterPro" id="IPR008538">
    <property type="entry name" value="Uma2"/>
</dbReference>
<proteinExistence type="predicted"/>
<dbReference type="InterPro" id="IPR032675">
    <property type="entry name" value="LRR_dom_sf"/>
</dbReference>
<evidence type="ECO:0000259" key="5">
    <source>
        <dbReference type="Pfam" id="PF23598"/>
    </source>
</evidence>
<evidence type="ECO:0000256" key="3">
    <source>
        <dbReference type="SAM" id="Coils"/>
    </source>
</evidence>
<dbReference type="GO" id="GO:0005737">
    <property type="term" value="C:cytoplasm"/>
    <property type="evidence" value="ECO:0007669"/>
    <property type="project" value="TreeGrafter"/>
</dbReference>